<comment type="cofactor">
    <cofactor evidence="1">
        <name>Mg(2+)</name>
        <dbReference type="ChEBI" id="CHEBI:18420"/>
    </cofactor>
</comment>
<evidence type="ECO:0000256" key="4">
    <source>
        <dbReference type="ARBA" id="ARBA00022723"/>
    </source>
</evidence>
<dbReference type="Pfam" id="PF00205">
    <property type="entry name" value="TPP_enzyme_M"/>
    <property type="match status" value="1"/>
</dbReference>
<dbReference type="PROSITE" id="PS00187">
    <property type="entry name" value="TPP_ENZYMES"/>
    <property type="match status" value="1"/>
</dbReference>
<organism evidence="11 12">
    <name type="scientific">Hyphococcus aureus</name>
    <dbReference type="NCBI Taxonomy" id="2666033"/>
    <lineage>
        <taxon>Bacteria</taxon>
        <taxon>Pseudomonadati</taxon>
        <taxon>Pseudomonadota</taxon>
        <taxon>Alphaproteobacteria</taxon>
        <taxon>Parvularculales</taxon>
        <taxon>Parvularculaceae</taxon>
        <taxon>Hyphococcus</taxon>
    </lineage>
</organism>
<dbReference type="Pfam" id="PF02776">
    <property type="entry name" value="TPP_enzyme_N"/>
    <property type="match status" value="1"/>
</dbReference>
<evidence type="ECO:0000256" key="5">
    <source>
        <dbReference type="ARBA" id="ARBA00023052"/>
    </source>
</evidence>
<name>A0ABW1KYS4_9PROT</name>
<evidence type="ECO:0000259" key="9">
    <source>
        <dbReference type="Pfam" id="PF02775"/>
    </source>
</evidence>
<feature type="domain" description="Thiamine pyrophosphate enzyme central" evidence="8">
    <location>
        <begin position="204"/>
        <end position="333"/>
    </location>
</feature>
<dbReference type="Proteomes" id="UP001596116">
    <property type="component" value="Unassembled WGS sequence"/>
</dbReference>
<feature type="region of interest" description="Disordered" evidence="7">
    <location>
        <begin position="178"/>
        <end position="197"/>
    </location>
</feature>
<evidence type="ECO:0000313" key="11">
    <source>
        <dbReference type="EMBL" id="MFC6035598.1"/>
    </source>
</evidence>
<keyword evidence="4" id="KW-0479">Metal-binding</keyword>
<dbReference type="CDD" id="cd07035">
    <property type="entry name" value="TPP_PYR_POX_like"/>
    <property type="match status" value="1"/>
</dbReference>
<reference evidence="11 12" key="1">
    <citation type="submission" date="2024-09" db="EMBL/GenBank/DDBJ databases">
        <authorList>
            <person name="Zhang Z.-H."/>
        </authorList>
    </citation>
    <scope>NUCLEOTIDE SEQUENCE [LARGE SCALE GENOMIC DNA]</scope>
    <source>
        <strain evidence="11 12">HHTR114</strain>
    </source>
</reference>
<comment type="similarity">
    <text evidence="3 6">Belongs to the TPP enzyme family.</text>
</comment>
<dbReference type="InterPro" id="IPR011766">
    <property type="entry name" value="TPP_enzyme_TPP-bd"/>
</dbReference>
<dbReference type="SUPFAM" id="SSF52518">
    <property type="entry name" value="Thiamin diphosphate-binding fold (THDP-binding)"/>
    <property type="match status" value="2"/>
</dbReference>
<evidence type="ECO:0000256" key="7">
    <source>
        <dbReference type="SAM" id="MobiDB-lite"/>
    </source>
</evidence>
<evidence type="ECO:0000259" key="8">
    <source>
        <dbReference type="Pfam" id="PF00205"/>
    </source>
</evidence>
<feature type="domain" description="Thiamine pyrophosphate enzyme TPP-binding" evidence="9">
    <location>
        <begin position="417"/>
        <end position="550"/>
    </location>
</feature>
<evidence type="ECO:0000259" key="10">
    <source>
        <dbReference type="Pfam" id="PF02776"/>
    </source>
</evidence>
<evidence type="ECO:0000256" key="2">
    <source>
        <dbReference type="ARBA" id="ARBA00001964"/>
    </source>
</evidence>
<dbReference type="InterPro" id="IPR029061">
    <property type="entry name" value="THDP-binding"/>
</dbReference>
<dbReference type="Gene3D" id="3.40.50.1220">
    <property type="entry name" value="TPP-binding domain"/>
    <property type="match status" value="1"/>
</dbReference>
<dbReference type="PANTHER" id="PTHR18968">
    <property type="entry name" value="THIAMINE PYROPHOSPHATE ENZYMES"/>
    <property type="match status" value="1"/>
</dbReference>
<dbReference type="InterPro" id="IPR029035">
    <property type="entry name" value="DHS-like_NAD/FAD-binding_dom"/>
</dbReference>
<dbReference type="InterPro" id="IPR045229">
    <property type="entry name" value="TPP_enz"/>
</dbReference>
<comment type="cofactor">
    <cofactor evidence="2">
        <name>thiamine diphosphate</name>
        <dbReference type="ChEBI" id="CHEBI:58937"/>
    </cofactor>
</comment>
<dbReference type="InterPro" id="IPR012001">
    <property type="entry name" value="Thiamin_PyroP_enz_TPP-bd_dom"/>
</dbReference>
<dbReference type="InterPro" id="IPR012000">
    <property type="entry name" value="Thiamin_PyroP_enz_cen_dom"/>
</dbReference>
<comment type="caution">
    <text evidence="11">The sequence shown here is derived from an EMBL/GenBank/DDBJ whole genome shotgun (WGS) entry which is preliminary data.</text>
</comment>
<dbReference type="EMBL" id="JBHPON010000001">
    <property type="protein sequence ID" value="MFC6035598.1"/>
    <property type="molecule type" value="Genomic_DNA"/>
</dbReference>
<evidence type="ECO:0000256" key="6">
    <source>
        <dbReference type="RuleBase" id="RU362132"/>
    </source>
</evidence>
<gene>
    <name evidence="11" type="ORF">ACFMB1_08600</name>
</gene>
<proteinExistence type="inferred from homology"/>
<dbReference type="Gene3D" id="3.40.50.970">
    <property type="match status" value="2"/>
</dbReference>
<protein>
    <submittedName>
        <fullName evidence="11">Thiamine pyrophosphate-binding protein</fullName>
    </submittedName>
</protein>
<feature type="domain" description="Thiamine pyrophosphate enzyme N-terminal TPP-binding" evidence="10">
    <location>
        <begin position="16"/>
        <end position="123"/>
    </location>
</feature>
<keyword evidence="5 6" id="KW-0786">Thiamine pyrophosphate</keyword>
<sequence>MSKESKKPAESNETFGGEVIGRTLKEAGVEATFGIYGSIGLAIEAASQRGVKMYHFRHEQSAGFAADAYARCLKKPGICFSSSAPGFTNLVSPIAQAQSALSPVVLLNGQHGTTGDGVNTIQEGYAADVLKPFSKWTHRCLDWNMHAYWTKKALTESVQYPPGPVVLEFPRNALNAKGPDRQLKYEPAAKTPSPSLPFGDPQEIERVVAMLRDAKRPLLIAGDGVYWSDGMKALKDVAEQLAIPVHTRRTARGAVAENHSLAFTGGYRGALFRNADVICLIGMRASYLEEWFEPPEWRRDVRYIQIAECANEVWPGLPTEIAVVGAAGPVLSQMLTVAKALSPTPPAREEWLNTLGAAREKFKLRQGEAVDSWRARKGELIHPHVLGASIADVLDDQSTVIFDSFTATSFLTDKLESKYASQILDAGLHQPVGHGIGMAVGAQIARPGRQVLALMGDGGFGISAMDMETLLRYNLPAVIVLMNNNSWSTVAAGHDEFYPEMGSWDNTHDIRYDRMFKELGCHTEHCVEPDEITPALDRAFASGKPSLVHVVADTRDIHPLRLRICWGDAWSRGDLDRLPPAAKEVLKRNASARTLRRVQKYWVDNGIDIPLEDLARMADFPLDKLDDDKA</sequence>
<dbReference type="SUPFAM" id="SSF52467">
    <property type="entry name" value="DHS-like NAD/FAD-binding domain"/>
    <property type="match status" value="1"/>
</dbReference>
<keyword evidence="12" id="KW-1185">Reference proteome</keyword>
<evidence type="ECO:0000313" key="12">
    <source>
        <dbReference type="Proteomes" id="UP001596116"/>
    </source>
</evidence>
<evidence type="ECO:0000256" key="3">
    <source>
        <dbReference type="ARBA" id="ARBA00007812"/>
    </source>
</evidence>
<dbReference type="RefSeq" id="WP_379878996.1">
    <property type="nucleotide sequence ID" value="NZ_JBHPON010000001.1"/>
</dbReference>
<evidence type="ECO:0000256" key="1">
    <source>
        <dbReference type="ARBA" id="ARBA00001946"/>
    </source>
</evidence>
<accession>A0ABW1KYS4</accession>
<dbReference type="InterPro" id="IPR000399">
    <property type="entry name" value="TPP-bd_CS"/>
</dbReference>
<dbReference type="PANTHER" id="PTHR18968:SF166">
    <property type="entry name" value="2-HYDROXYACYL-COA LYASE 2"/>
    <property type="match status" value="1"/>
</dbReference>
<dbReference type="Pfam" id="PF02775">
    <property type="entry name" value="TPP_enzyme_C"/>
    <property type="match status" value="1"/>
</dbReference>